<keyword evidence="3" id="KW-1185">Reference proteome</keyword>
<reference evidence="2 3" key="1">
    <citation type="submission" date="2015-08" db="EMBL/GenBank/DDBJ databases">
        <title>Complete genome sequence of Rufibacter tibetensis strain 1351t, a radiation-resistant bacterium from tibet plateau.</title>
        <authorList>
            <person name="Dai J."/>
        </authorList>
    </citation>
    <scope>NUCLEOTIDE SEQUENCE [LARGE SCALE GENOMIC DNA]</scope>
    <source>
        <strain evidence="2 3">1351</strain>
    </source>
</reference>
<dbReference type="PATRIC" id="fig|512763.3.peg.2970"/>
<feature type="region of interest" description="Disordered" evidence="1">
    <location>
        <begin position="1"/>
        <end position="83"/>
    </location>
</feature>
<dbReference type="EMBL" id="CP012643">
    <property type="protein sequence ID" value="ALI99807.1"/>
    <property type="molecule type" value="Genomic_DNA"/>
</dbReference>
<proteinExistence type="predicted"/>
<protein>
    <submittedName>
        <fullName evidence="2">Uncharacterized protein</fullName>
    </submittedName>
</protein>
<dbReference type="OrthoDB" id="894350at2"/>
<dbReference type="RefSeq" id="WP_062544322.1">
    <property type="nucleotide sequence ID" value="NZ_CP012643.1"/>
</dbReference>
<gene>
    <name evidence="2" type="ORF">DC20_13520</name>
</gene>
<sequence>MPDKVNNPGPEENNNSANNMEQGKQSEHQRQDVSDNDSYRRSMTGYDSSKQDENFMGTEKTGGGNSLDERDTNDGDSNQENNF</sequence>
<evidence type="ECO:0000313" key="3">
    <source>
        <dbReference type="Proteomes" id="UP000061382"/>
    </source>
</evidence>
<dbReference type="STRING" id="512763.DC20_13520"/>
<feature type="compositionally biased region" description="Polar residues" evidence="1">
    <location>
        <begin position="12"/>
        <end position="23"/>
    </location>
</feature>
<evidence type="ECO:0000256" key="1">
    <source>
        <dbReference type="SAM" id="MobiDB-lite"/>
    </source>
</evidence>
<dbReference type="Proteomes" id="UP000061382">
    <property type="component" value="Chromosome"/>
</dbReference>
<evidence type="ECO:0000313" key="2">
    <source>
        <dbReference type="EMBL" id="ALI99807.1"/>
    </source>
</evidence>
<accession>A0A0P0CJZ1</accession>
<feature type="compositionally biased region" description="Basic and acidic residues" evidence="1">
    <location>
        <begin position="24"/>
        <end position="40"/>
    </location>
</feature>
<name>A0A0P0CJZ1_9BACT</name>
<dbReference type="AlphaFoldDB" id="A0A0P0CJZ1"/>
<organism evidence="2 3">
    <name type="scientific">Rufibacter tibetensis</name>
    <dbReference type="NCBI Taxonomy" id="512763"/>
    <lineage>
        <taxon>Bacteria</taxon>
        <taxon>Pseudomonadati</taxon>
        <taxon>Bacteroidota</taxon>
        <taxon>Cytophagia</taxon>
        <taxon>Cytophagales</taxon>
        <taxon>Hymenobacteraceae</taxon>
        <taxon>Rufibacter</taxon>
    </lineage>
</organism>
<dbReference type="KEGG" id="rti:DC20_13520"/>